<reference evidence="5" key="2">
    <citation type="submission" date="2020-11" db="EMBL/GenBank/DDBJ databases">
        <authorList>
            <person name="McCartney M.A."/>
            <person name="Auch B."/>
            <person name="Kono T."/>
            <person name="Mallez S."/>
            <person name="Becker A."/>
            <person name="Gohl D.M."/>
            <person name="Silverstein K.A.T."/>
            <person name="Koren S."/>
            <person name="Bechman K.B."/>
            <person name="Herman A."/>
            <person name="Abrahante J.E."/>
            <person name="Garbe J."/>
        </authorList>
    </citation>
    <scope>NUCLEOTIDE SEQUENCE</scope>
    <source>
        <strain evidence="5">Duluth1</strain>
        <tissue evidence="5">Whole animal</tissue>
    </source>
</reference>
<keyword evidence="3" id="KW-0418">Kinase</keyword>
<evidence type="ECO:0000313" key="5">
    <source>
        <dbReference type="EMBL" id="KAH3714700.1"/>
    </source>
</evidence>
<protein>
    <recommendedName>
        <fullName evidence="4">Alpha-type protein kinase domain-containing protein</fullName>
    </recommendedName>
</protein>
<dbReference type="AlphaFoldDB" id="A0A9D4C031"/>
<evidence type="ECO:0000313" key="6">
    <source>
        <dbReference type="Proteomes" id="UP000828390"/>
    </source>
</evidence>
<sequence>MRTTNATQAAGNFGAFIKVWASFELYPQLNTSRGRMRVFKGVTFHARDYFTRTDVVVKKQQGIVRPGDWNLYIDRCTTGQRLASKFIRHLQNNHNVYQYKVRFVKPIEAIIDERSSFTTIIARFLKLKLGEEALLIEERLRGKFVTFVKDLGSRNNREIAVLAAFAHFTYHESGTYPDRKMILLD</sequence>
<accession>A0A9D4C031</accession>
<name>A0A9D4C031_DREPO</name>
<dbReference type="Proteomes" id="UP000828390">
    <property type="component" value="Unassembled WGS sequence"/>
</dbReference>
<evidence type="ECO:0000256" key="3">
    <source>
        <dbReference type="ARBA" id="ARBA00022777"/>
    </source>
</evidence>
<gene>
    <name evidence="5" type="ORF">DPMN_057397</name>
</gene>
<feature type="domain" description="Alpha-type protein kinase" evidence="4">
    <location>
        <begin position="44"/>
        <end position="174"/>
    </location>
</feature>
<dbReference type="GO" id="GO:0004674">
    <property type="term" value="F:protein serine/threonine kinase activity"/>
    <property type="evidence" value="ECO:0007669"/>
    <property type="project" value="UniProtKB-KW"/>
</dbReference>
<dbReference type="EMBL" id="JAIWYP010000013">
    <property type="protein sequence ID" value="KAH3714700.1"/>
    <property type="molecule type" value="Genomic_DNA"/>
</dbReference>
<keyword evidence="1" id="KW-0723">Serine/threonine-protein kinase</keyword>
<comment type="caution">
    <text evidence="5">The sequence shown here is derived from an EMBL/GenBank/DDBJ whole genome shotgun (WGS) entry which is preliminary data.</text>
</comment>
<organism evidence="5 6">
    <name type="scientific">Dreissena polymorpha</name>
    <name type="common">Zebra mussel</name>
    <name type="synonym">Mytilus polymorpha</name>
    <dbReference type="NCBI Taxonomy" id="45954"/>
    <lineage>
        <taxon>Eukaryota</taxon>
        <taxon>Metazoa</taxon>
        <taxon>Spiralia</taxon>
        <taxon>Lophotrochozoa</taxon>
        <taxon>Mollusca</taxon>
        <taxon>Bivalvia</taxon>
        <taxon>Autobranchia</taxon>
        <taxon>Heteroconchia</taxon>
        <taxon>Euheterodonta</taxon>
        <taxon>Imparidentia</taxon>
        <taxon>Neoheterodontei</taxon>
        <taxon>Myida</taxon>
        <taxon>Dreissenoidea</taxon>
        <taxon>Dreissenidae</taxon>
        <taxon>Dreissena</taxon>
    </lineage>
</organism>
<evidence type="ECO:0000256" key="2">
    <source>
        <dbReference type="ARBA" id="ARBA00022679"/>
    </source>
</evidence>
<dbReference type="InterPro" id="IPR004166">
    <property type="entry name" value="a-kinase_dom"/>
</dbReference>
<reference evidence="5" key="1">
    <citation type="journal article" date="2019" name="bioRxiv">
        <title>The Genome of the Zebra Mussel, Dreissena polymorpha: A Resource for Invasive Species Research.</title>
        <authorList>
            <person name="McCartney M.A."/>
            <person name="Auch B."/>
            <person name="Kono T."/>
            <person name="Mallez S."/>
            <person name="Zhang Y."/>
            <person name="Obille A."/>
            <person name="Becker A."/>
            <person name="Abrahante J.E."/>
            <person name="Garbe J."/>
            <person name="Badalamenti J.P."/>
            <person name="Herman A."/>
            <person name="Mangelson H."/>
            <person name="Liachko I."/>
            <person name="Sullivan S."/>
            <person name="Sone E.D."/>
            <person name="Koren S."/>
            <person name="Silverstein K.A.T."/>
            <person name="Beckman K.B."/>
            <person name="Gohl D.M."/>
        </authorList>
    </citation>
    <scope>NUCLEOTIDE SEQUENCE</scope>
    <source>
        <strain evidence="5">Duluth1</strain>
        <tissue evidence="5">Whole animal</tissue>
    </source>
</reference>
<evidence type="ECO:0000256" key="1">
    <source>
        <dbReference type="ARBA" id="ARBA00022527"/>
    </source>
</evidence>
<proteinExistence type="predicted"/>
<keyword evidence="2" id="KW-0808">Transferase</keyword>
<dbReference type="GO" id="GO:0005524">
    <property type="term" value="F:ATP binding"/>
    <property type="evidence" value="ECO:0007669"/>
    <property type="project" value="InterPro"/>
</dbReference>
<dbReference type="Pfam" id="PF02816">
    <property type="entry name" value="Alpha_kinase"/>
    <property type="match status" value="1"/>
</dbReference>
<keyword evidence="6" id="KW-1185">Reference proteome</keyword>
<evidence type="ECO:0000259" key="4">
    <source>
        <dbReference type="Pfam" id="PF02816"/>
    </source>
</evidence>